<dbReference type="EMBL" id="JACRSO010000003">
    <property type="protein sequence ID" value="MBC8529320.1"/>
    <property type="molecule type" value="Genomic_DNA"/>
</dbReference>
<name>A0A926D2U6_9FIRM</name>
<feature type="transmembrane region" description="Helical" evidence="1">
    <location>
        <begin position="7"/>
        <end position="27"/>
    </location>
</feature>
<keyword evidence="1" id="KW-0812">Transmembrane</keyword>
<sequence>MEQKSNGTAVASLVLGIISVVCIFLWLTIWGTYIGLALGIVGLVMGVKARKEGAAGVATAGFVLSIIGLVLNAIMFFSCAIPLGCAACAGQSLLNELNSLM</sequence>
<dbReference type="Proteomes" id="UP000654279">
    <property type="component" value="Unassembled WGS sequence"/>
</dbReference>
<accession>A0A926D2U6</accession>
<dbReference type="RefSeq" id="WP_249285180.1">
    <property type="nucleotide sequence ID" value="NZ_JACRSO010000003.1"/>
</dbReference>
<feature type="transmembrane region" description="Helical" evidence="1">
    <location>
        <begin position="61"/>
        <end position="94"/>
    </location>
</feature>
<dbReference type="AlphaFoldDB" id="A0A926D2U6"/>
<organism evidence="2 3">
    <name type="scientific">Luoshenia tenuis</name>
    <dbReference type="NCBI Taxonomy" id="2763654"/>
    <lineage>
        <taxon>Bacteria</taxon>
        <taxon>Bacillati</taxon>
        <taxon>Bacillota</taxon>
        <taxon>Clostridia</taxon>
        <taxon>Christensenellales</taxon>
        <taxon>Christensenellaceae</taxon>
        <taxon>Luoshenia</taxon>
    </lineage>
</organism>
<protein>
    <recommendedName>
        <fullName evidence="4">DUF4190 domain-containing protein</fullName>
    </recommendedName>
</protein>
<keyword evidence="1" id="KW-1133">Transmembrane helix</keyword>
<keyword evidence="1" id="KW-0472">Membrane</keyword>
<comment type="caution">
    <text evidence="2">The sequence shown here is derived from an EMBL/GenBank/DDBJ whole genome shotgun (WGS) entry which is preliminary data.</text>
</comment>
<keyword evidence="3" id="KW-1185">Reference proteome</keyword>
<evidence type="ECO:0000256" key="1">
    <source>
        <dbReference type="SAM" id="Phobius"/>
    </source>
</evidence>
<evidence type="ECO:0008006" key="4">
    <source>
        <dbReference type="Google" id="ProtNLM"/>
    </source>
</evidence>
<evidence type="ECO:0000313" key="2">
    <source>
        <dbReference type="EMBL" id="MBC8529320.1"/>
    </source>
</evidence>
<evidence type="ECO:0000313" key="3">
    <source>
        <dbReference type="Proteomes" id="UP000654279"/>
    </source>
</evidence>
<proteinExistence type="predicted"/>
<reference evidence="2" key="1">
    <citation type="submission" date="2020-08" db="EMBL/GenBank/DDBJ databases">
        <title>Genome public.</title>
        <authorList>
            <person name="Liu C."/>
            <person name="Sun Q."/>
        </authorList>
    </citation>
    <scope>NUCLEOTIDE SEQUENCE</scope>
    <source>
        <strain evidence="2">NSJ-44</strain>
    </source>
</reference>
<gene>
    <name evidence="2" type="ORF">H8699_07760</name>
</gene>